<dbReference type="PROSITE" id="PS50005">
    <property type="entry name" value="TPR"/>
    <property type="match status" value="1"/>
</dbReference>
<accession>A0ABS0IAM7</accession>
<dbReference type="InterPro" id="IPR019734">
    <property type="entry name" value="TPR_rpt"/>
</dbReference>
<proteinExistence type="predicted"/>
<feature type="repeat" description="TPR" evidence="1">
    <location>
        <begin position="64"/>
        <end position="97"/>
    </location>
</feature>
<evidence type="ECO:0008006" key="4">
    <source>
        <dbReference type="Google" id="ProtNLM"/>
    </source>
</evidence>
<dbReference type="InterPro" id="IPR011990">
    <property type="entry name" value="TPR-like_helical_dom_sf"/>
</dbReference>
<dbReference type="Proteomes" id="UP000618931">
    <property type="component" value="Unassembled WGS sequence"/>
</dbReference>
<dbReference type="EMBL" id="JADQDM010000022">
    <property type="protein sequence ID" value="MBF9224034.1"/>
    <property type="molecule type" value="Genomic_DNA"/>
</dbReference>
<protein>
    <recommendedName>
        <fullName evidence="4">Tetratricopeptide repeat protein</fullName>
    </recommendedName>
</protein>
<dbReference type="RefSeq" id="WP_196295456.1">
    <property type="nucleotide sequence ID" value="NZ_JADQDM010000022.1"/>
</dbReference>
<comment type="caution">
    <text evidence="2">The sequence shown here is derived from an EMBL/GenBank/DDBJ whole genome shotgun (WGS) entry which is preliminary data.</text>
</comment>
<dbReference type="SUPFAM" id="SSF81901">
    <property type="entry name" value="HCP-like"/>
    <property type="match status" value="1"/>
</dbReference>
<name>A0ABS0IAM7_9BACT</name>
<keyword evidence="1" id="KW-0802">TPR repeat</keyword>
<evidence type="ECO:0000256" key="1">
    <source>
        <dbReference type="PROSITE-ProRule" id="PRU00339"/>
    </source>
</evidence>
<gene>
    <name evidence="2" type="ORF">I2H31_23225</name>
</gene>
<keyword evidence="3" id="KW-1185">Reference proteome</keyword>
<dbReference type="Gene3D" id="1.25.40.10">
    <property type="entry name" value="Tetratricopeptide repeat domain"/>
    <property type="match status" value="1"/>
</dbReference>
<sequence>MQKLPSLFSGLMLLMCVGATPPCLSGINLLPMYGRVKKCPEQLEADKRFLADCARRHKSPQEAASAYAALGWKYFYNNQLDVAMRRFNQAWLLDSMNQQVPWGFANILGRQGQFIESLPFFRVAIARNPTEANVWESASVSYGNVYLATKNTAALDSSVQCLKQAIKFNPKEARLYATLTGAYSYYPQKDSARKYLALADKLDPQAVDKKVRKQLTKAK</sequence>
<evidence type="ECO:0000313" key="3">
    <source>
        <dbReference type="Proteomes" id="UP000618931"/>
    </source>
</evidence>
<evidence type="ECO:0000313" key="2">
    <source>
        <dbReference type="EMBL" id="MBF9224034.1"/>
    </source>
</evidence>
<organism evidence="2 3">
    <name type="scientific">Hymenobacter ruricola</name>
    <dbReference type="NCBI Taxonomy" id="2791023"/>
    <lineage>
        <taxon>Bacteria</taxon>
        <taxon>Pseudomonadati</taxon>
        <taxon>Bacteroidota</taxon>
        <taxon>Cytophagia</taxon>
        <taxon>Cytophagales</taxon>
        <taxon>Hymenobacteraceae</taxon>
        <taxon>Hymenobacter</taxon>
    </lineage>
</organism>
<reference evidence="2 3" key="1">
    <citation type="submission" date="2020-11" db="EMBL/GenBank/DDBJ databases">
        <authorList>
            <person name="Kim M.K."/>
        </authorList>
    </citation>
    <scope>NUCLEOTIDE SEQUENCE [LARGE SCALE GENOMIC DNA]</scope>
    <source>
        <strain evidence="2 3">BT662</strain>
    </source>
</reference>